<accession>X1BKD7</accession>
<proteinExistence type="predicted"/>
<feature type="domain" description="GFO/IDH/MocA-like oxidoreductase" evidence="2">
    <location>
        <begin position="118"/>
        <end position="228"/>
    </location>
</feature>
<dbReference type="Pfam" id="PF01408">
    <property type="entry name" value="GFO_IDH_MocA"/>
    <property type="match status" value="1"/>
</dbReference>
<gene>
    <name evidence="3" type="ORF">S01H4_43123</name>
</gene>
<feature type="non-terminal residue" evidence="3">
    <location>
        <position position="285"/>
    </location>
</feature>
<sequence length="285" mass="33049">YWGKNLIRDFYAIGVLHIICDIDQTALNKYKEMYENVKLTTSWDDIIQDNDVNAVCISLPADLHYKFAKQALENGKDVYVEKPITLDENEAEELIRLAEQHNKILMVGHLLHYHTHVEKIKEIVKSGRIGKIKNIISNRLNLGKFRTAENVLWSFAPHDISVILSLCNDKLPTRVKCMGKDVITKTIHDITNTFLYFDDLDIYVNINVNWLNPYKEQKMIIIGETGMLVFDDTKKDDKLVIFNEYLKWDNGFLPTPIQGTGKTVPVDFEFPLLRECRHFAECCLN</sequence>
<evidence type="ECO:0000313" key="3">
    <source>
        <dbReference type="EMBL" id="GAG96379.1"/>
    </source>
</evidence>
<dbReference type="AlphaFoldDB" id="X1BKD7"/>
<dbReference type="SUPFAM" id="SSF51735">
    <property type="entry name" value="NAD(P)-binding Rossmann-fold domains"/>
    <property type="match status" value="1"/>
</dbReference>
<dbReference type="EMBL" id="BART01023757">
    <property type="protein sequence ID" value="GAG96379.1"/>
    <property type="molecule type" value="Genomic_DNA"/>
</dbReference>
<evidence type="ECO:0000259" key="2">
    <source>
        <dbReference type="Pfam" id="PF22725"/>
    </source>
</evidence>
<dbReference type="GO" id="GO:0000166">
    <property type="term" value="F:nucleotide binding"/>
    <property type="evidence" value="ECO:0007669"/>
    <property type="project" value="InterPro"/>
</dbReference>
<feature type="domain" description="Gfo/Idh/MocA-like oxidoreductase N-terminal" evidence="1">
    <location>
        <begin position="18"/>
        <end position="109"/>
    </location>
</feature>
<dbReference type="PANTHER" id="PTHR43377">
    <property type="entry name" value="BILIVERDIN REDUCTASE A"/>
    <property type="match status" value="1"/>
</dbReference>
<organism evidence="3">
    <name type="scientific">marine sediment metagenome</name>
    <dbReference type="NCBI Taxonomy" id="412755"/>
    <lineage>
        <taxon>unclassified sequences</taxon>
        <taxon>metagenomes</taxon>
        <taxon>ecological metagenomes</taxon>
    </lineage>
</organism>
<dbReference type="InterPro" id="IPR051450">
    <property type="entry name" value="Gfo/Idh/MocA_Oxidoreductases"/>
</dbReference>
<dbReference type="SUPFAM" id="SSF55347">
    <property type="entry name" value="Glyceraldehyde-3-phosphate dehydrogenase-like, C-terminal domain"/>
    <property type="match status" value="1"/>
</dbReference>
<dbReference type="InterPro" id="IPR036291">
    <property type="entry name" value="NAD(P)-bd_dom_sf"/>
</dbReference>
<dbReference type="Pfam" id="PF22725">
    <property type="entry name" value="GFO_IDH_MocA_C3"/>
    <property type="match status" value="1"/>
</dbReference>
<evidence type="ECO:0000259" key="1">
    <source>
        <dbReference type="Pfam" id="PF01408"/>
    </source>
</evidence>
<comment type="caution">
    <text evidence="3">The sequence shown here is derived from an EMBL/GenBank/DDBJ whole genome shotgun (WGS) entry which is preliminary data.</text>
</comment>
<feature type="non-terminal residue" evidence="3">
    <location>
        <position position="1"/>
    </location>
</feature>
<dbReference type="PANTHER" id="PTHR43377:SF6">
    <property type="entry name" value="GFO_IDH_MOCA-LIKE OXIDOREDUCTASE N-TERMINAL DOMAIN-CONTAINING PROTEIN"/>
    <property type="match status" value="1"/>
</dbReference>
<reference evidence="3" key="1">
    <citation type="journal article" date="2014" name="Front. Microbiol.">
        <title>High frequency of phylogenetically diverse reductive dehalogenase-homologous genes in deep subseafloor sedimentary metagenomes.</title>
        <authorList>
            <person name="Kawai M."/>
            <person name="Futagami T."/>
            <person name="Toyoda A."/>
            <person name="Takaki Y."/>
            <person name="Nishi S."/>
            <person name="Hori S."/>
            <person name="Arai W."/>
            <person name="Tsubouchi T."/>
            <person name="Morono Y."/>
            <person name="Uchiyama I."/>
            <person name="Ito T."/>
            <person name="Fujiyama A."/>
            <person name="Inagaki F."/>
            <person name="Takami H."/>
        </authorList>
    </citation>
    <scope>NUCLEOTIDE SEQUENCE</scope>
    <source>
        <strain evidence="3">Expedition CK06-06</strain>
    </source>
</reference>
<protein>
    <submittedName>
        <fullName evidence="3">Uncharacterized protein</fullName>
    </submittedName>
</protein>
<dbReference type="Gene3D" id="3.40.50.720">
    <property type="entry name" value="NAD(P)-binding Rossmann-like Domain"/>
    <property type="match status" value="1"/>
</dbReference>
<dbReference type="InterPro" id="IPR000683">
    <property type="entry name" value="Gfo/Idh/MocA-like_OxRdtase_N"/>
</dbReference>
<dbReference type="InterPro" id="IPR055170">
    <property type="entry name" value="GFO_IDH_MocA-like_dom"/>
</dbReference>
<name>X1BKD7_9ZZZZ</name>
<dbReference type="Gene3D" id="3.30.360.10">
    <property type="entry name" value="Dihydrodipicolinate Reductase, domain 2"/>
    <property type="match status" value="1"/>
</dbReference>